<reference evidence="2" key="1">
    <citation type="submission" date="2009-09" db="EMBL/GenBank/DDBJ databases">
        <title>The complete genome of Nakamurella multipartita DSM 44233.</title>
        <authorList>
            <consortium name="US DOE Joint Genome Institute (JGI-PGF)"/>
            <person name="Lucas S."/>
            <person name="Copeland A."/>
            <person name="Lapidus A."/>
            <person name="Glavina del Rio T."/>
            <person name="Dalin E."/>
            <person name="Tice H."/>
            <person name="Bruce D."/>
            <person name="Goodwin L."/>
            <person name="Pitluck S."/>
            <person name="Kyrpides N."/>
            <person name="Mavromatis K."/>
            <person name="Ivanova N."/>
            <person name="Ovchinnikova G."/>
            <person name="Sims D."/>
            <person name="Meincke L."/>
            <person name="Brettin T."/>
            <person name="Detter J.C."/>
            <person name="Han C."/>
            <person name="Larimer F."/>
            <person name="Land M."/>
            <person name="Hauser L."/>
            <person name="Markowitz V."/>
            <person name="Cheng J.-F."/>
            <person name="Hugenholtz P."/>
            <person name="Woyke T."/>
            <person name="Wu D."/>
            <person name="Klenk H.-P."/>
            <person name="Eisen J.A."/>
        </authorList>
    </citation>
    <scope>NUCLEOTIDE SEQUENCE [LARGE SCALE GENOMIC DNA]</scope>
    <source>
        <strain evidence="2">ATCC 700099 / DSM 44233 / CIP 104796 / JCM 9543 / NBRC 105858 / Y-104</strain>
    </source>
</reference>
<accession>C8XH05</accession>
<dbReference type="HOGENOM" id="CLU_018914_3_0_11"/>
<dbReference type="EMBL" id="CP001737">
    <property type="protein sequence ID" value="ACV80236.1"/>
    <property type="molecule type" value="Genomic_DNA"/>
</dbReference>
<dbReference type="AlphaFoldDB" id="C8XH05"/>
<dbReference type="Pfam" id="PF05960">
    <property type="entry name" value="DUF885"/>
    <property type="match status" value="1"/>
</dbReference>
<evidence type="ECO:0008006" key="3">
    <source>
        <dbReference type="Google" id="ProtNLM"/>
    </source>
</evidence>
<keyword evidence="2" id="KW-1185">Reference proteome</keyword>
<gene>
    <name evidence="1" type="ordered locus">Namu_3944</name>
</gene>
<dbReference type="InterPro" id="IPR010281">
    <property type="entry name" value="DUF885"/>
</dbReference>
<dbReference type="InParanoid" id="C8XH05"/>
<dbReference type="STRING" id="479431.Namu_3944"/>
<sequence length="575" mass="63071">MSPTEPESPSPITELSNAYVAEYARRRPIIATYIGLPVAQDRLDDLSPAGLADGYEFTTATARRLAELPSTGPADDIAREVLAERLEVDADRYRSGWAHADLNVLASPLQAVREVFDLMPTDTTADVETIARRMAVVPAALLGYRQSLLQAAENGQVAAVRQVDRCAEQCDVYSGRTAERGFFAGLAGTLTAGPDGSTAVSGELATELATELAAAAAAADQAYAELGDFLRTELRERAPAKDAVGRERYALASRDFLGAVIDLEETYQWGWSEFLTIEAELRAVAERIAPGEGPAGAAAALDRHPAHQLSGVPALKAWMQDLSDRAIDELGRTHFDIPEPIRRLECLIAPPGGIVGAYYTGPSDDFSRPGRMWWGVEPGREVFNTWREASIVYHEGVPGHHLQIATSVYRRDRLNDFQRLLADYSAHAEGWALYAERLVRELGYLADDGRLLGLLDSQLFRSARVVLDIGMHLELEIPAGTGFHEGERWTPELGLEFLLTRTVTDPAHCRYEIDRYLGWPGQAPGYKVGERVWLAGRDAARRRHGDAFDLRAFHTDALNMGAMGLDVLARRLALL</sequence>
<dbReference type="OrthoDB" id="9760040at2"/>
<evidence type="ECO:0000313" key="1">
    <source>
        <dbReference type="EMBL" id="ACV80236.1"/>
    </source>
</evidence>
<dbReference type="eggNOG" id="COG4805">
    <property type="taxonomic scope" value="Bacteria"/>
</dbReference>
<evidence type="ECO:0000313" key="2">
    <source>
        <dbReference type="Proteomes" id="UP000002218"/>
    </source>
</evidence>
<proteinExistence type="predicted"/>
<name>C8XH05_NAKMY</name>
<dbReference type="RefSeq" id="WP_015749062.1">
    <property type="nucleotide sequence ID" value="NC_013235.1"/>
</dbReference>
<dbReference type="KEGG" id="nml:Namu_3944"/>
<protein>
    <recommendedName>
        <fullName evidence="3">DUF885 domain-containing protein</fullName>
    </recommendedName>
</protein>
<organism evidence="1 2">
    <name type="scientific">Nakamurella multipartita (strain ATCC 700099 / DSM 44233 / CIP 104796 / JCM 9543 / NBRC 105858 / Y-104)</name>
    <name type="common">Microsphaera multipartita</name>
    <dbReference type="NCBI Taxonomy" id="479431"/>
    <lineage>
        <taxon>Bacteria</taxon>
        <taxon>Bacillati</taxon>
        <taxon>Actinomycetota</taxon>
        <taxon>Actinomycetes</taxon>
        <taxon>Nakamurellales</taxon>
        <taxon>Nakamurellaceae</taxon>
        <taxon>Nakamurella</taxon>
    </lineage>
</organism>
<dbReference type="PANTHER" id="PTHR33361">
    <property type="entry name" value="GLR0591 PROTEIN"/>
    <property type="match status" value="1"/>
</dbReference>
<dbReference type="Proteomes" id="UP000002218">
    <property type="component" value="Chromosome"/>
</dbReference>
<dbReference type="PANTHER" id="PTHR33361:SF2">
    <property type="entry name" value="DUF885 DOMAIN-CONTAINING PROTEIN"/>
    <property type="match status" value="1"/>
</dbReference>
<reference evidence="1 2" key="2">
    <citation type="journal article" date="2010" name="Stand. Genomic Sci.">
        <title>Complete genome sequence of Nakamurella multipartita type strain (Y-104).</title>
        <authorList>
            <person name="Tice H."/>
            <person name="Mayilraj S."/>
            <person name="Sims D."/>
            <person name="Lapidus A."/>
            <person name="Nolan M."/>
            <person name="Lucas S."/>
            <person name="Glavina Del Rio T."/>
            <person name="Copeland A."/>
            <person name="Cheng J.F."/>
            <person name="Meincke L."/>
            <person name="Bruce D."/>
            <person name="Goodwin L."/>
            <person name="Pitluck S."/>
            <person name="Ivanova N."/>
            <person name="Mavromatis K."/>
            <person name="Ovchinnikova G."/>
            <person name="Pati A."/>
            <person name="Chen A."/>
            <person name="Palaniappan K."/>
            <person name="Land M."/>
            <person name="Hauser L."/>
            <person name="Chang Y.J."/>
            <person name="Jeffries C.D."/>
            <person name="Detter J.C."/>
            <person name="Brettin T."/>
            <person name="Rohde M."/>
            <person name="Goker M."/>
            <person name="Bristow J."/>
            <person name="Eisen J.A."/>
            <person name="Markowitz V."/>
            <person name="Hugenholtz P."/>
            <person name="Kyrpides N.C."/>
            <person name="Klenk H.P."/>
            <person name="Chen F."/>
        </authorList>
    </citation>
    <scope>NUCLEOTIDE SEQUENCE [LARGE SCALE GENOMIC DNA]</scope>
    <source>
        <strain evidence="2">ATCC 700099 / DSM 44233 / CIP 104796 / JCM 9543 / NBRC 105858 / Y-104</strain>
    </source>
</reference>